<dbReference type="GO" id="GO:0005506">
    <property type="term" value="F:iron ion binding"/>
    <property type="evidence" value="ECO:0007669"/>
    <property type="project" value="UniProtKB-UniRule"/>
</dbReference>
<evidence type="ECO:0000313" key="5">
    <source>
        <dbReference type="EMBL" id="SDD08783.1"/>
    </source>
</evidence>
<dbReference type="RefSeq" id="WP_091451630.1">
    <property type="nucleotide sequence ID" value="NZ_FMZZ01000007.1"/>
</dbReference>
<keyword evidence="6" id="KW-1185">Reference proteome</keyword>
<accession>A0A1G6RWH7</accession>
<evidence type="ECO:0000256" key="4">
    <source>
        <dbReference type="RuleBase" id="RU368020"/>
    </source>
</evidence>
<dbReference type="InterPro" id="IPR001080">
    <property type="entry name" value="3Fe4S_ferredoxin"/>
</dbReference>
<dbReference type="Gene3D" id="3.30.70.20">
    <property type="match status" value="1"/>
</dbReference>
<keyword evidence="4" id="KW-0813">Transport</keyword>
<keyword evidence="3 4" id="KW-0411">Iron-sulfur</keyword>
<name>A0A1G6RWH7_9PSEU</name>
<dbReference type="STRING" id="1271860.SAMN05216174_10760"/>
<dbReference type="SUPFAM" id="SSF54862">
    <property type="entry name" value="4Fe-4S ferredoxins"/>
    <property type="match status" value="1"/>
</dbReference>
<dbReference type="Pfam" id="PF13459">
    <property type="entry name" value="Fer4_15"/>
    <property type="match status" value="1"/>
</dbReference>
<dbReference type="GO" id="GO:0051536">
    <property type="term" value="F:iron-sulfur cluster binding"/>
    <property type="evidence" value="ECO:0007669"/>
    <property type="project" value="UniProtKB-KW"/>
</dbReference>
<evidence type="ECO:0000256" key="2">
    <source>
        <dbReference type="ARBA" id="ARBA00023004"/>
    </source>
</evidence>
<protein>
    <recommendedName>
        <fullName evidence="4">Ferredoxin</fullName>
    </recommendedName>
</protein>
<keyword evidence="1 4" id="KW-0479">Metal-binding</keyword>
<reference evidence="6" key="1">
    <citation type="submission" date="2016-10" db="EMBL/GenBank/DDBJ databases">
        <authorList>
            <person name="Varghese N."/>
            <person name="Submissions S."/>
        </authorList>
    </citation>
    <scope>NUCLEOTIDE SEQUENCE [LARGE SCALE GENOMIC DNA]</scope>
    <source>
        <strain evidence="6">IBRC-M 10403</strain>
    </source>
</reference>
<dbReference type="EMBL" id="FMZZ01000007">
    <property type="protein sequence ID" value="SDD08783.1"/>
    <property type="molecule type" value="Genomic_DNA"/>
</dbReference>
<evidence type="ECO:0000256" key="1">
    <source>
        <dbReference type="ARBA" id="ARBA00022723"/>
    </source>
</evidence>
<dbReference type="PRINTS" id="PR00352">
    <property type="entry name" value="3FE4SFRDOXIN"/>
</dbReference>
<gene>
    <name evidence="5" type="ORF">SAMN05216174_10760</name>
</gene>
<keyword evidence="4" id="KW-0249">Electron transport</keyword>
<keyword evidence="2 4" id="KW-0408">Iron</keyword>
<comment type="function">
    <text evidence="4">Ferredoxins are iron-sulfur proteins that transfer electrons in a wide variety of metabolic reactions.</text>
</comment>
<evidence type="ECO:0000313" key="6">
    <source>
        <dbReference type="Proteomes" id="UP000199501"/>
    </source>
</evidence>
<dbReference type="Proteomes" id="UP000199501">
    <property type="component" value="Unassembled WGS sequence"/>
</dbReference>
<dbReference type="GO" id="GO:0009055">
    <property type="term" value="F:electron transfer activity"/>
    <property type="evidence" value="ECO:0007669"/>
    <property type="project" value="UniProtKB-UniRule"/>
</dbReference>
<sequence>MSWTVRVDATACMGSGVCAGSRPDVFRLAGRHSEAVRAAVPPDDAVLDVADTCPASAITVTDETGAEIGPRP</sequence>
<dbReference type="OrthoDB" id="4557285at2"/>
<dbReference type="AlphaFoldDB" id="A0A1G6RWH7"/>
<proteinExistence type="predicted"/>
<organism evidence="5 6">
    <name type="scientific">Actinokineospora iranica</name>
    <dbReference type="NCBI Taxonomy" id="1271860"/>
    <lineage>
        <taxon>Bacteria</taxon>
        <taxon>Bacillati</taxon>
        <taxon>Actinomycetota</taxon>
        <taxon>Actinomycetes</taxon>
        <taxon>Pseudonocardiales</taxon>
        <taxon>Pseudonocardiaceae</taxon>
        <taxon>Actinokineospora</taxon>
    </lineage>
</organism>
<evidence type="ECO:0000256" key="3">
    <source>
        <dbReference type="ARBA" id="ARBA00023014"/>
    </source>
</evidence>